<dbReference type="Gene3D" id="1.10.287.110">
    <property type="entry name" value="DnaJ domain"/>
    <property type="match status" value="1"/>
</dbReference>
<feature type="compositionally biased region" description="Basic residues" evidence="11">
    <location>
        <begin position="481"/>
        <end position="496"/>
    </location>
</feature>
<dbReference type="PROSITE" id="PS50076">
    <property type="entry name" value="DNAJ_2"/>
    <property type="match status" value="1"/>
</dbReference>
<dbReference type="InterPro" id="IPR000477">
    <property type="entry name" value="RT_dom"/>
</dbReference>
<dbReference type="PROSITE" id="PS51746">
    <property type="entry name" value="PPM_2"/>
    <property type="match status" value="1"/>
</dbReference>
<evidence type="ECO:0000256" key="10">
    <source>
        <dbReference type="ARBA" id="ARBA00048336"/>
    </source>
</evidence>
<dbReference type="InterPro" id="IPR015655">
    <property type="entry name" value="PP2C"/>
</dbReference>
<feature type="compositionally biased region" description="Basic and acidic residues" evidence="11">
    <location>
        <begin position="1642"/>
        <end position="1652"/>
    </location>
</feature>
<feature type="domain" description="Reverse transcriptase" evidence="13">
    <location>
        <begin position="1161"/>
        <end position="1425"/>
    </location>
</feature>
<dbReference type="EMBL" id="CAJNJA010073631">
    <property type="protein sequence ID" value="CAE7910276.1"/>
    <property type="molecule type" value="Genomic_DNA"/>
</dbReference>
<feature type="compositionally biased region" description="Basic and acidic residues" evidence="11">
    <location>
        <begin position="1586"/>
        <end position="1615"/>
    </location>
</feature>
<evidence type="ECO:0000256" key="1">
    <source>
        <dbReference type="ARBA" id="ARBA00001936"/>
    </source>
</evidence>
<comment type="similarity">
    <text evidence="2">Belongs to the PP2C family.</text>
</comment>
<dbReference type="PANTHER" id="PTHR13832:SF803">
    <property type="entry name" value="PROTEIN PHOSPHATASE 1G"/>
    <property type="match status" value="1"/>
</dbReference>
<evidence type="ECO:0000256" key="7">
    <source>
        <dbReference type="ARBA" id="ARBA00022912"/>
    </source>
</evidence>
<proteinExistence type="inferred from homology"/>
<dbReference type="Pfam" id="PF00078">
    <property type="entry name" value="RVT_1"/>
    <property type="match status" value="1"/>
</dbReference>
<keyword evidence="6" id="KW-0460">Magnesium</keyword>
<dbReference type="InterPro" id="IPR036869">
    <property type="entry name" value="J_dom_sf"/>
</dbReference>
<feature type="compositionally biased region" description="Low complexity" evidence="11">
    <location>
        <begin position="31"/>
        <end position="48"/>
    </location>
</feature>
<sequence length="1923" mass="213338">MDDMLRSPEHERQLLALKQVARTTSKGIGGASSSSGSSSDSGSSSGSDSEAEEKDEGKKPHGVLSLLSNSIQSTLAQARDKGSLSREEAKQVMMKMALLRRLESKAPSLSPDAAAADNVGCTAVCVLLSDSEIVCANAGDSRAVLCRDSKPVELSQDHKPNEAGERERIEAAGGRIEEIPVGVRVHYRVNGNLNLSRSIGDFEYKKQPSLGHERQMICSTPDIVKMPLSKEDDFVVLACDGVWDVKSNADVCEFIGKRLAAGEEIVQVIEGLLDGCIAEAFPGAVTIGLQDATLSLEQRLMASCMLLPRWQTDKTGKCDGVSKRVAASHEMQGRKLVGTYPEAPIVVLRFKGGQTWSPCAASSAFLLGMAFLDVGHSAAVGFRDFERRLGQEISEPKLRQLDLPSTATKAQIRAAYLRKVKVLHPDVAGKSAEERFCQLKEDYEHGMEQLKKGSIYGHNTQRHGSQPEHPFYHPPHHHSYQHRYPHHHHQEHHHQRHWDPYSSRHGAGQGDFGALQRLRNVALGASGVFCLAIYSLSPSTHAAMAPGFPIQDQRNVDDEASKDAKSRTVAERGAAPFVRTKSDYYKSRLTRSSVRVRGGDCYISPSAARGATALSTPPRPEEHQKFLQFQAPSQMVFACKADLAVVADCKRASRTNETYENIRAFGQAEPDADMGPPDGPGQVASAGDGDGTGAMAGPAFTELPPVQLPAAYPDYPAFMERNATMALRELCFFFLADHLMRNHPNRRVSTAKYNAQHEVAATRIPETSMRTFTYSWRKGLQRVWMRRIQHWLSYGTEGFRRTMYRGWLMWGPSRSSLRRHLDASSADHMADYMVDYIRGLDLFYIPTLLALFPLLDDDGRREFQQWPNCVAAETATPEWTLASTSSRTDFAPPADLDVAFYDQEADEQGDLNVDLVPEGSLVGRGTFQRKTGHAGDSSTMQDIIRTHDLIALNTWGPQGKRSCTFLPAGPTGHSQIDFAIARRGQADPVSRTVAQPSSRLQRHKVQQVCEQHPEVESAFRVELQRAMESRLSTAVNPLQSYGDFEPLSSVADSDRASHFKILYVGGKSLVLFKDINGSSDDTANSFGASDFPAANGMPLDIASTVRTITDYYQVRWAQLHSALASLPRNKALPPGVAPSRLWCIAADILTDKYLPVLNGWLADMSVPPPEEWHVADLCLIPKPSKPLTGPEALRPISISKALSIILNNHIKPQLWHLVADLPQMAYLENRSVQDALDRASAHCARVRAVLRAQRQNIHLRRQGHRQAECKGGVLLSIDLRQAFDVMPKSRLKEAMDLAQVDLAAQHVILQLHAHACLRITHGNQTASLDTANGVRQGCCLAPSLWVLYTGLILTYIRKQVDMADSTVFADDFLFHWMVDGVVHLEQALTHIVFVLETLESFGMSISPGKSAVLIGLRGSKAGSALRKHVIRDPRKGAVLSYQSMEALTLKERMRQSWSSFHRILPALRSNSVALQHRVLDVTRRYPYLPEQLCEVAVAADWHVKAQHAEAFVFHSAVLKCASAAAPDMHVSAQSCIVQAFSSGCVMESHMKDALRQEIQDVSSQEILAAADQANLLSAMMRRSGQHRTEHKGGGGRDDAGTRTGAHGDQRDKRAAESANPAGKGNGDQEKWPKPSAKGNARTSEDGWQRDHSQTSNRRRGAQDRAWGSRDWPTRQERSDRHWRSDSDRDRDKDKAILNLCLSMGRLLLRHEDQFGINRSQDNYVMFAQCQGMLSMVPELYVAAEAWKTMKKETPALLTLPLRAWLLKHWVDLMLKRVEMIMTSEETIQQAKDMLILDEQCNVPYLEWNRTTRALQVKRDRDPMTLTQVLELLKTMQTLVIQPMTVMRFHATRELCQDMKSEVVPLLLQVGSRTAEGHQLWNSLQRLCHSAACRVTAVSLRGDRMGRSALGVAVQKLVEEMYGA</sequence>
<organism evidence="15 16">
    <name type="scientific">Symbiodinium necroappetens</name>
    <dbReference type="NCBI Taxonomy" id="1628268"/>
    <lineage>
        <taxon>Eukaryota</taxon>
        <taxon>Sar</taxon>
        <taxon>Alveolata</taxon>
        <taxon>Dinophyceae</taxon>
        <taxon>Suessiales</taxon>
        <taxon>Symbiodiniaceae</taxon>
        <taxon>Symbiodinium</taxon>
    </lineage>
</organism>
<dbReference type="GO" id="GO:0004722">
    <property type="term" value="F:protein serine/threonine phosphatase activity"/>
    <property type="evidence" value="ECO:0007669"/>
    <property type="project" value="UniProtKB-EC"/>
</dbReference>
<dbReference type="SUPFAM" id="SSF56672">
    <property type="entry name" value="DNA/RNA polymerases"/>
    <property type="match status" value="1"/>
</dbReference>
<comment type="catalytic activity">
    <reaction evidence="10">
        <text>O-phospho-L-threonyl-[protein] + H2O = L-threonyl-[protein] + phosphate</text>
        <dbReference type="Rhea" id="RHEA:47004"/>
        <dbReference type="Rhea" id="RHEA-COMP:11060"/>
        <dbReference type="Rhea" id="RHEA-COMP:11605"/>
        <dbReference type="ChEBI" id="CHEBI:15377"/>
        <dbReference type="ChEBI" id="CHEBI:30013"/>
        <dbReference type="ChEBI" id="CHEBI:43474"/>
        <dbReference type="ChEBI" id="CHEBI:61977"/>
        <dbReference type="EC" id="3.1.3.16"/>
    </reaction>
</comment>
<dbReference type="OrthoDB" id="423770at2759"/>
<dbReference type="Pfam" id="PF00481">
    <property type="entry name" value="PP2C"/>
    <property type="match status" value="1"/>
</dbReference>
<dbReference type="PROSITE" id="PS50878">
    <property type="entry name" value="RT_POL"/>
    <property type="match status" value="1"/>
</dbReference>
<dbReference type="PANTHER" id="PTHR13832">
    <property type="entry name" value="PROTEIN PHOSPHATASE 2C"/>
    <property type="match status" value="1"/>
</dbReference>
<feature type="domain" description="PPM-type phosphatase" evidence="14">
    <location>
        <begin position="28"/>
        <end position="309"/>
    </location>
</feature>
<evidence type="ECO:0000256" key="3">
    <source>
        <dbReference type="ARBA" id="ARBA00013081"/>
    </source>
</evidence>
<evidence type="ECO:0000256" key="2">
    <source>
        <dbReference type="ARBA" id="ARBA00006702"/>
    </source>
</evidence>
<dbReference type="Gene3D" id="3.60.40.10">
    <property type="entry name" value="PPM-type phosphatase domain"/>
    <property type="match status" value="1"/>
</dbReference>
<dbReference type="InterPro" id="IPR036457">
    <property type="entry name" value="PPM-type-like_dom_sf"/>
</dbReference>
<comment type="caution">
    <text evidence="15">The sequence shown here is derived from an EMBL/GenBank/DDBJ whole genome shotgun (WGS) entry which is preliminary data.</text>
</comment>
<feature type="region of interest" description="Disordered" evidence="11">
    <location>
        <begin position="668"/>
        <end position="694"/>
    </location>
</feature>
<dbReference type="SMART" id="SM00332">
    <property type="entry name" value="PP2Cc"/>
    <property type="match status" value="1"/>
</dbReference>
<reference evidence="15" key="1">
    <citation type="submission" date="2021-02" db="EMBL/GenBank/DDBJ databases">
        <authorList>
            <person name="Dougan E. K."/>
            <person name="Rhodes N."/>
            <person name="Thang M."/>
            <person name="Chan C."/>
        </authorList>
    </citation>
    <scope>NUCLEOTIDE SEQUENCE</scope>
</reference>
<keyword evidence="8" id="KW-0464">Manganese</keyword>
<feature type="compositionally biased region" description="Low complexity" evidence="11">
    <location>
        <begin position="673"/>
        <end position="687"/>
    </location>
</feature>
<feature type="region of interest" description="Disordered" evidence="11">
    <location>
        <begin position="20"/>
        <end position="61"/>
    </location>
</feature>
<dbReference type="InterPro" id="IPR043502">
    <property type="entry name" value="DNA/RNA_pol_sf"/>
</dbReference>
<gene>
    <name evidence="15" type="primary">ppm-1.G</name>
    <name evidence="15" type="ORF">SNEC2469_LOCUS30964</name>
</gene>
<evidence type="ECO:0000256" key="5">
    <source>
        <dbReference type="ARBA" id="ARBA00022801"/>
    </source>
</evidence>
<dbReference type="SUPFAM" id="SSF81606">
    <property type="entry name" value="PP2C-like"/>
    <property type="match status" value="1"/>
</dbReference>
<dbReference type="SUPFAM" id="SSF46565">
    <property type="entry name" value="Chaperone J-domain"/>
    <property type="match status" value="1"/>
</dbReference>
<evidence type="ECO:0000259" key="14">
    <source>
        <dbReference type="PROSITE" id="PS51746"/>
    </source>
</evidence>
<comment type="cofactor">
    <cofactor evidence="1">
        <name>Mn(2+)</name>
        <dbReference type="ChEBI" id="CHEBI:29035"/>
    </cofactor>
</comment>
<dbReference type="InterPro" id="IPR001932">
    <property type="entry name" value="PPM-type_phosphatase-like_dom"/>
</dbReference>
<dbReference type="GO" id="GO:0046872">
    <property type="term" value="F:metal ion binding"/>
    <property type="evidence" value="ECO:0007669"/>
    <property type="project" value="UniProtKB-KW"/>
</dbReference>
<dbReference type="InterPro" id="IPR001623">
    <property type="entry name" value="DnaJ_domain"/>
</dbReference>
<dbReference type="CDD" id="cd00143">
    <property type="entry name" value="PP2Cc"/>
    <property type="match status" value="1"/>
</dbReference>
<feature type="domain" description="J" evidence="12">
    <location>
        <begin position="396"/>
        <end position="460"/>
    </location>
</feature>
<evidence type="ECO:0000256" key="9">
    <source>
        <dbReference type="ARBA" id="ARBA00047761"/>
    </source>
</evidence>
<feature type="region of interest" description="Disordered" evidence="11">
    <location>
        <begin position="1582"/>
        <end position="1688"/>
    </location>
</feature>
<evidence type="ECO:0000259" key="13">
    <source>
        <dbReference type="PROSITE" id="PS50878"/>
    </source>
</evidence>
<evidence type="ECO:0000313" key="16">
    <source>
        <dbReference type="Proteomes" id="UP000601435"/>
    </source>
</evidence>
<evidence type="ECO:0000259" key="12">
    <source>
        <dbReference type="PROSITE" id="PS50076"/>
    </source>
</evidence>
<evidence type="ECO:0000256" key="11">
    <source>
        <dbReference type="SAM" id="MobiDB-lite"/>
    </source>
</evidence>
<keyword evidence="4" id="KW-0479">Metal-binding</keyword>
<name>A0A813BRC2_9DINO</name>
<dbReference type="Proteomes" id="UP000601435">
    <property type="component" value="Unassembled WGS sequence"/>
</dbReference>
<evidence type="ECO:0000256" key="8">
    <source>
        <dbReference type="ARBA" id="ARBA00023211"/>
    </source>
</evidence>
<feature type="region of interest" description="Disordered" evidence="11">
    <location>
        <begin position="481"/>
        <end position="504"/>
    </location>
</feature>
<dbReference type="EC" id="3.1.3.16" evidence="3"/>
<keyword evidence="7" id="KW-0904">Protein phosphatase</keyword>
<protein>
    <recommendedName>
        <fullName evidence="3">protein-serine/threonine phosphatase</fullName>
        <ecNumber evidence="3">3.1.3.16</ecNumber>
    </recommendedName>
</protein>
<accession>A0A813BRC2</accession>
<keyword evidence="16" id="KW-1185">Reference proteome</keyword>
<comment type="catalytic activity">
    <reaction evidence="9">
        <text>O-phospho-L-seryl-[protein] + H2O = L-seryl-[protein] + phosphate</text>
        <dbReference type="Rhea" id="RHEA:20629"/>
        <dbReference type="Rhea" id="RHEA-COMP:9863"/>
        <dbReference type="Rhea" id="RHEA-COMP:11604"/>
        <dbReference type="ChEBI" id="CHEBI:15377"/>
        <dbReference type="ChEBI" id="CHEBI:29999"/>
        <dbReference type="ChEBI" id="CHEBI:43474"/>
        <dbReference type="ChEBI" id="CHEBI:83421"/>
        <dbReference type="EC" id="3.1.3.16"/>
    </reaction>
</comment>
<evidence type="ECO:0000313" key="15">
    <source>
        <dbReference type="EMBL" id="CAE7910276.1"/>
    </source>
</evidence>
<evidence type="ECO:0000256" key="4">
    <source>
        <dbReference type="ARBA" id="ARBA00022723"/>
    </source>
</evidence>
<evidence type="ECO:0000256" key="6">
    <source>
        <dbReference type="ARBA" id="ARBA00022842"/>
    </source>
</evidence>
<feature type="compositionally biased region" description="Basic and acidic residues" evidence="11">
    <location>
        <begin position="1671"/>
        <end position="1688"/>
    </location>
</feature>
<keyword evidence="5" id="KW-0378">Hydrolase</keyword>